<evidence type="ECO:0000256" key="3">
    <source>
        <dbReference type="ARBA" id="ARBA00022692"/>
    </source>
</evidence>
<feature type="transmembrane region" description="Helical" evidence="7">
    <location>
        <begin position="1791"/>
        <end position="1812"/>
    </location>
</feature>
<evidence type="ECO:0000259" key="8">
    <source>
        <dbReference type="Pfam" id="PF02687"/>
    </source>
</evidence>
<proteinExistence type="inferred from homology"/>
<dbReference type="Proteomes" id="UP001344817">
    <property type="component" value="Unassembled WGS sequence"/>
</dbReference>
<organism evidence="9 10">
    <name type="scientific">Mycoplasmopsis ciconiae</name>
    <dbReference type="NCBI Taxonomy" id="561067"/>
    <lineage>
        <taxon>Bacteria</taxon>
        <taxon>Bacillati</taxon>
        <taxon>Mycoplasmatota</taxon>
        <taxon>Mycoplasmoidales</taxon>
        <taxon>Metamycoplasmataceae</taxon>
        <taxon>Mycoplasmopsis</taxon>
    </lineage>
</organism>
<evidence type="ECO:0000256" key="5">
    <source>
        <dbReference type="ARBA" id="ARBA00023136"/>
    </source>
</evidence>
<name>A0ABU7ML64_9BACT</name>
<feature type="transmembrane region" description="Helical" evidence="7">
    <location>
        <begin position="2577"/>
        <end position="2597"/>
    </location>
</feature>
<feature type="transmembrane region" description="Helical" evidence="7">
    <location>
        <begin position="1879"/>
        <end position="1905"/>
    </location>
</feature>
<feature type="transmembrane region" description="Helical" evidence="7">
    <location>
        <begin position="2552"/>
        <end position="2570"/>
    </location>
</feature>
<feature type="transmembrane region" description="Helical" evidence="7">
    <location>
        <begin position="1952"/>
        <end position="1973"/>
    </location>
</feature>
<evidence type="ECO:0000256" key="1">
    <source>
        <dbReference type="ARBA" id="ARBA00004651"/>
    </source>
</evidence>
<dbReference type="RefSeq" id="WP_330500671.1">
    <property type="nucleotide sequence ID" value="NZ_JAZDWZ010000004.1"/>
</dbReference>
<gene>
    <name evidence="9" type="ORF">V2E24_01530</name>
</gene>
<accession>A0ABU7ML64</accession>
<keyword evidence="4 7" id="KW-1133">Transmembrane helix</keyword>
<reference evidence="9" key="1">
    <citation type="submission" date="2024-01" db="EMBL/GenBank/DDBJ databases">
        <title>Genome sequence of Mycoplasma ciconiae type strain DSM 25251.</title>
        <authorList>
            <person name="Spergser J."/>
        </authorList>
    </citation>
    <scope>NUCLEOTIDE SEQUENCE [LARGE SCALE GENOMIC DNA]</scope>
    <source>
        <strain evidence="9">DSM 25251</strain>
    </source>
</reference>
<dbReference type="PANTHER" id="PTHR30572">
    <property type="entry name" value="MEMBRANE COMPONENT OF TRANSPORTER-RELATED"/>
    <property type="match status" value="1"/>
</dbReference>
<feature type="transmembrane region" description="Helical" evidence="7">
    <location>
        <begin position="1833"/>
        <end position="1859"/>
    </location>
</feature>
<evidence type="ECO:0000256" key="4">
    <source>
        <dbReference type="ARBA" id="ARBA00022989"/>
    </source>
</evidence>
<evidence type="ECO:0000313" key="10">
    <source>
        <dbReference type="Proteomes" id="UP001344817"/>
    </source>
</evidence>
<comment type="caution">
    <text evidence="9">The sequence shown here is derived from an EMBL/GenBank/DDBJ whole genome shotgun (WGS) entry which is preliminary data.</text>
</comment>
<evidence type="ECO:0000256" key="7">
    <source>
        <dbReference type="SAM" id="Phobius"/>
    </source>
</evidence>
<keyword evidence="2" id="KW-1003">Cell membrane</keyword>
<evidence type="ECO:0000256" key="2">
    <source>
        <dbReference type="ARBA" id="ARBA00022475"/>
    </source>
</evidence>
<comment type="subcellular location">
    <subcellularLocation>
        <location evidence="1">Cell membrane</location>
        <topology evidence="1">Multi-pass membrane protein</topology>
    </subcellularLocation>
</comment>
<sequence>MWKLFKEVFKSLSKIKVSVIGLTLLIFLTSGVFTLMYDVSKSMSTQFKKYTQRSKLQDFTIDLNLPTNGNAYNGGFYINNLDQNIENVSQNYNKPILYFDPKDYIYETKILNLNNEPDKDFIKLSRLNVDDINLKDKYILKSELLKFYSINPSGTNKSIALRFVLDDINNPYMITSDNVKFSLYEKNNNNEFKKIYYRDSFNKDALITFDDSYKLNELMNLSFLDNKTFADQISSVYINLKTKEATFDISKGKVWLTEGYGYLLDLNEFAAALNFDKTNNSNEYLINLEKIKQSKIIDLDESNPLKSTIKKSINLSLIHDQDIIYDSQGFYEISGDDTIIKIPKSWVSLKRNEKEYERFNYKITYDDKNKDKWTGSYKIYIENLIRENGEIPANIKDFSFWRIKSANYLTIYDDQGQKIKEELKDSVYSPLIEEDLKTKVNIFAKEKQIPAFDYDYYKMDEPQTIEQISGLSLSNLEDEDKRKEANDKILNIYNNSRLKDDVFNEIKINSLKISKQLIIDQVKKLIGPENIGYRKSITVDSFDQNSSKRNVFNFVDTGNEENIVNGVEINVGRLFNYDQEYTKNPLYLNFEDYNKFFRTKQLPPKILEEIIKEVSFNFTTDSKILELDIRYGLVNIKDPSVNSVNVFKNAKILLLSDYIEDEENNLDKINIPNSYGLYLRNDNEIYLVKSVGSVDDPNSYWENLRIPNLNKPNYNSKEIFELLLNNNWTIKIKSLNTQAWAEVNRDFSHLHSLKLGFREISTDIVNEAINYNTLNLLMNTVESILLESDLHKKGYLSKESISEIMKAGKKASEDNNLSGLLSSGLIDLSILPLIGYDVIYNLTHSENGNYLPLIISELFSNIEKRYSTVSLDDTEQRKWLRDQLQNLVDFLKDFAGVDIPGFIDLDLLVNSSKNPRQSIKEIGNLILSVDFKTFSEKYKEYQKLPIFKKGSIAPNLILILIVDNIDQNQFKKSINNIIDLLDKNIILNVDNKNSIVNLIFNLLPDNLREGFKQIFIQLNAYKNEPEKAYDNILNGVKYFVNYLDFKEFTKPIINQLEEAKITNKFDFNSNDIFKNLLIALFSNSGSDRTLKNELVKILNLSDKGYVLKVNENLNFSLPAPDEDKLDFYDFLSILSAPNNQQNETESTQVDSNTNDNTNKASDSYIVNTLLKISKIKQIIDNLGYYDYDSFNYENKLILNNFYKINEENKGTKELIDQRYQELINLFDIFKFDPNKGHNLNEHLSLGNLADLYLDFENTQANSIWNQIHKVLKTLVVNKDVSSYKLGEQIFPLLSIFSDIFALKTEVSWEQKYNFAIDLLKLANNKNVTSFYNDAKLFDSRTNNLPLHEQTDFYLTRSIADPFMAMINFFKKDENNQYTNKELNDFVKKHSIFKDWIEDNKKTISDMLALANHSNKYYYFTENELNNLGLNSDFKGLYSQVAFNFINSLNNNQTFKDNVELFSIVTSNLKPSKQINSFIQIDLLLNPISLSFMPDLILWLVSDTNGVNSGDKNKANIASLFVNKTINYENLIKSDDNLFYEWINSFSKSHAIEFSNNTENIKYLTIDHNFLEFLSKKASERPNGYKFFDIDLNKFIIEVINKITDLKFFDDFIKINSPSSYVARVNYAYLFKNHKKIYDGLIPNDPYEIEKLLRNIPQEYLIDVNGIKFIIVGEDITADYLYPVVDEANVQVNTQDQAIVYVNTQGFDRVRYSYQGNNVKEYLLLKTDSLKSETPAEIKNTLKDYVFQATGDNGGFERVFGYNELDLLNPERSLRITVIEGLLKSVISITTILLLILIVLIASSITFIVKRYISNKNKVLGILLAQGYSRLQISLSFTVFAFFTALIGGVSGYLVGFGLHGPAMTALSDYWTLPIETVNFTILSFFLTVLFPFLGMSILIVLISLISLKHKSIDLMSGQADIKIGNFKTIYQKQFNKKNVKTRFAASLFFNSFWKLVSFSVSIILTSFTIIFGLSTFNVFTQSVDKTYENRSYIFKYDLETPTYEGGAIHRYNASELENSLYFPLGNIVEAKRNFYDYFKPGNSRVINAFEGANGYPDEFTSHIISQFSPNVKIDGPISIDPWSIAYNSMPDSQKARINQIRDKVGYELTKTQEGVVYSSEDPTKIDFSKIPEGLNFFAYVPNKVEITKSKFIYFTYDHDLKQWKNNEITTSKYRNEYRKFLLDGYKKMHDRGDFSEFFISFGGIYFNKEFDEVYTYISGANKKDEIINIYGYKPDSKMVKLIGNDNQDWLKELNDIKYEQTKDEFIPVVINVVAQKKFNIGVGSKFELKITNNIDRYRNKLLDKNIEHKVTFKVIGINPTYINVEFLTAKKFADEITGLNKLNYKDNEVFNGILSTSADAKQLAGSTSLYSISGYWPALSSFDVSSFDMQDKREVYENIFGKNGSMVNSGFSLEEIKNFLSNNPNNTYEDVYSNGLTNPETHINKFAQVYDNKLLIPTANKIDSRDIEIGYTKTISQTVEKIVTAIVILTLSVTVIILVVLSNIIVAENEKNIAILTILGYTQKEKVKIFFSIFLPFILISIFLAIPFTLLIINAFSALLIAIASIALPISLTALNVGLTFIIVFLVFAITSAYSWWHINKIKAIDLLKGK</sequence>
<dbReference type="PANTHER" id="PTHR30572:SF4">
    <property type="entry name" value="ABC TRANSPORTER PERMEASE YTRF"/>
    <property type="match status" value="1"/>
</dbReference>
<feature type="domain" description="ABC3 transporter permease C-terminal" evidence="8">
    <location>
        <begin position="1791"/>
        <end position="1910"/>
    </location>
</feature>
<keyword evidence="5 7" id="KW-0472">Membrane</keyword>
<keyword evidence="3 7" id="KW-0812">Transmembrane</keyword>
<dbReference type="EMBL" id="JAZDWZ010000004">
    <property type="protein sequence ID" value="MEE3928257.1"/>
    <property type="molecule type" value="Genomic_DNA"/>
</dbReference>
<feature type="domain" description="ABC3 transporter permease C-terminal" evidence="8">
    <location>
        <begin position="2485"/>
        <end position="2602"/>
    </location>
</feature>
<comment type="similarity">
    <text evidence="6">Belongs to the ABC-4 integral membrane protein family.</text>
</comment>
<keyword evidence="10" id="KW-1185">Reference proteome</keyword>
<protein>
    <submittedName>
        <fullName evidence="9">FtsX-like permease family protein</fullName>
    </submittedName>
</protein>
<evidence type="ECO:0000256" key="6">
    <source>
        <dbReference type="ARBA" id="ARBA00038076"/>
    </source>
</evidence>
<evidence type="ECO:0000313" key="9">
    <source>
        <dbReference type="EMBL" id="MEE3928257.1"/>
    </source>
</evidence>
<dbReference type="InterPro" id="IPR050250">
    <property type="entry name" value="Macrolide_Exporter_MacB"/>
</dbReference>
<feature type="transmembrane region" description="Helical" evidence="7">
    <location>
        <begin position="2527"/>
        <end position="2546"/>
    </location>
</feature>
<dbReference type="InterPro" id="IPR003838">
    <property type="entry name" value="ABC3_permease_C"/>
</dbReference>
<feature type="transmembrane region" description="Helical" evidence="7">
    <location>
        <begin position="2482"/>
        <end position="2506"/>
    </location>
</feature>
<dbReference type="Pfam" id="PF02687">
    <property type="entry name" value="FtsX"/>
    <property type="match status" value="2"/>
</dbReference>